<organism evidence="1">
    <name type="scientific">marine metagenome</name>
    <dbReference type="NCBI Taxonomy" id="408172"/>
    <lineage>
        <taxon>unclassified sequences</taxon>
        <taxon>metagenomes</taxon>
        <taxon>ecological metagenomes</taxon>
    </lineage>
</organism>
<proteinExistence type="predicted"/>
<name>A0A382PAQ0_9ZZZZ</name>
<evidence type="ECO:0000313" key="1">
    <source>
        <dbReference type="EMBL" id="SVC70326.1"/>
    </source>
</evidence>
<accession>A0A382PAQ0</accession>
<dbReference type="EMBL" id="UINC01105989">
    <property type="protein sequence ID" value="SVC70326.1"/>
    <property type="molecule type" value="Genomic_DNA"/>
</dbReference>
<reference evidence="1" key="1">
    <citation type="submission" date="2018-05" db="EMBL/GenBank/DDBJ databases">
        <authorList>
            <person name="Lanie J.A."/>
            <person name="Ng W.-L."/>
            <person name="Kazmierczak K.M."/>
            <person name="Andrzejewski T.M."/>
            <person name="Davidsen T.M."/>
            <person name="Wayne K.J."/>
            <person name="Tettelin H."/>
            <person name="Glass J.I."/>
            <person name="Rusch D."/>
            <person name="Podicherti R."/>
            <person name="Tsui H.-C.T."/>
            <person name="Winkler M.E."/>
        </authorList>
    </citation>
    <scope>NUCLEOTIDE SEQUENCE</scope>
</reference>
<evidence type="ECO:0008006" key="2">
    <source>
        <dbReference type="Google" id="ProtNLM"/>
    </source>
</evidence>
<dbReference type="AlphaFoldDB" id="A0A382PAQ0"/>
<gene>
    <name evidence="1" type="ORF">METZ01_LOCUS323180</name>
</gene>
<protein>
    <recommendedName>
        <fullName evidence="2">Amino acid ABC transporter substrate-binding protein</fullName>
    </recommendedName>
</protein>
<sequence length="42" mass="4607">KQVGNYGESFERNIGVNTPIGLSRGPNQLWTKGGILYAPAFR</sequence>
<feature type="non-terminal residue" evidence="1">
    <location>
        <position position="1"/>
    </location>
</feature>